<feature type="transmembrane region" description="Helical" evidence="1">
    <location>
        <begin position="22"/>
        <end position="47"/>
    </location>
</feature>
<keyword evidence="3" id="KW-1185">Reference proteome</keyword>
<keyword evidence="1" id="KW-1133">Transmembrane helix</keyword>
<evidence type="ECO:0000256" key="1">
    <source>
        <dbReference type="SAM" id="Phobius"/>
    </source>
</evidence>
<organism evidence="2 3">
    <name type="scientific">Deinococcus roseus</name>
    <dbReference type="NCBI Taxonomy" id="392414"/>
    <lineage>
        <taxon>Bacteria</taxon>
        <taxon>Thermotogati</taxon>
        <taxon>Deinococcota</taxon>
        <taxon>Deinococci</taxon>
        <taxon>Deinococcales</taxon>
        <taxon>Deinococcaceae</taxon>
        <taxon>Deinococcus</taxon>
    </lineage>
</organism>
<gene>
    <name evidence="2" type="ORF">GCM10008938_09220</name>
</gene>
<comment type="caution">
    <text evidence="2">The sequence shown here is derived from an EMBL/GenBank/DDBJ whole genome shotgun (WGS) entry which is preliminary data.</text>
</comment>
<dbReference type="Proteomes" id="UP000632222">
    <property type="component" value="Unassembled WGS sequence"/>
</dbReference>
<keyword evidence="1" id="KW-0472">Membrane</keyword>
<reference evidence="3" key="1">
    <citation type="journal article" date="2019" name="Int. J. Syst. Evol. Microbiol.">
        <title>The Global Catalogue of Microorganisms (GCM) 10K type strain sequencing project: providing services to taxonomists for standard genome sequencing and annotation.</title>
        <authorList>
            <consortium name="The Broad Institute Genomics Platform"/>
            <consortium name="The Broad Institute Genome Sequencing Center for Infectious Disease"/>
            <person name="Wu L."/>
            <person name="Ma J."/>
        </authorList>
    </citation>
    <scope>NUCLEOTIDE SEQUENCE [LARGE SCALE GENOMIC DNA]</scope>
    <source>
        <strain evidence="3">JCM 14370</strain>
    </source>
</reference>
<sequence>MICPRALQFDLSFSRYSVNMDAIYIILGAALAGPLLVVGFTSLMNMIKERAMLKRDLD</sequence>
<name>A0ABQ2CVK8_9DEIO</name>
<evidence type="ECO:0000313" key="2">
    <source>
        <dbReference type="EMBL" id="GGJ25351.1"/>
    </source>
</evidence>
<protein>
    <submittedName>
        <fullName evidence="2">Uncharacterized protein</fullName>
    </submittedName>
</protein>
<proteinExistence type="predicted"/>
<keyword evidence="1" id="KW-0812">Transmembrane</keyword>
<evidence type="ECO:0000313" key="3">
    <source>
        <dbReference type="Proteomes" id="UP000632222"/>
    </source>
</evidence>
<dbReference type="EMBL" id="BMOD01000002">
    <property type="protein sequence ID" value="GGJ25351.1"/>
    <property type="molecule type" value="Genomic_DNA"/>
</dbReference>
<accession>A0ABQ2CVK8</accession>